<sequence>MSDVERLREYLHRMQDAARQALGFVSDLDLERFQEDVRTQMAVTMAFVLVGEAASRISARFPDFTEEHPEIPWARIKGMRNLIAHDYYELEMPLVWDTLQRELPNLIAQIDELRSRHVQGE</sequence>
<keyword evidence="7" id="KW-1185">Reference proteome</keyword>
<dbReference type="Proteomes" id="UP001595647">
    <property type="component" value="Unassembled WGS sequence"/>
</dbReference>
<evidence type="ECO:0000256" key="1">
    <source>
        <dbReference type="ARBA" id="ARBA00022553"/>
    </source>
</evidence>
<name>A0ABV7I8M3_9HYPH</name>
<protein>
    <submittedName>
        <fullName evidence="6">DUF86 domain-containing protein</fullName>
    </submittedName>
</protein>
<dbReference type="EMBL" id="JBHRTG010000019">
    <property type="protein sequence ID" value="MFC3164717.1"/>
    <property type="molecule type" value="Genomic_DNA"/>
</dbReference>
<evidence type="ECO:0000256" key="2">
    <source>
        <dbReference type="ARBA" id="ARBA00022649"/>
    </source>
</evidence>
<keyword evidence="5" id="KW-0378">Hydrolase</keyword>
<evidence type="ECO:0000313" key="6">
    <source>
        <dbReference type="EMBL" id="MFC3164717.1"/>
    </source>
</evidence>
<keyword evidence="1" id="KW-0597">Phosphoprotein</keyword>
<dbReference type="InterPro" id="IPR051813">
    <property type="entry name" value="HepT_RNase_toxin"/>
</dbReference>
<evidence type="ECO:0000256" key="3">
    <source>
        <dbReference type="ARBA" id="ARBA00022722"/>
    </source>
</evidence>
<dbReference type="PANTHER" id="PTHR34139">
    <property type="entry name" value="UPF0331 PROTEIN MJ0127"/>
    <property type="match status" value="1"/>
</dbReference>
<comment type="caution">
    <text evidence="6">The sequence shown here is derived from an EMBL/GenBank/DDBJ whole genome shotgun (WGS) entry which is preliminary data.</text>
</comment>
<evidence type="ECO:0000313" key="7">
    <source>
        <dbReference type="Proteomes" id="UP001595647"/>
    </source>
</evidence>
<evidence type="ECO:0000256" key="4">
    <source>
        <dbReference type="ARBA" id="ARBA00022741"/>
    </source>
</evidence>
<proteinExistence type="predicted"/>
<keyword evidence="3" id="KW-0540">Nuclease</keyword>
<keyword evidence="2" id="KW-1277">Toxin-antitoxin system</keyword>
<evidence type="ECO:0000256" key="5">
    <source>
        <dbReference type="ARBA" id="ARBA00022801"/>
    </source>
</evidence>
<accession>A0ABV7I8M3</accession>
<dbReference type="Pfam" id="PF01934">
    <property type="entry name" value="HepT-like"/>
    <property type="match status" value="1"/>
</dbReference>
<organism evidence="6 7">
    <name type="scientific">Ciceribacter thiooxidans</name>
    <dbReference type="NCBI Taxonomy" id="1969821"/>
    <lineage>
        <taxon>Bacteria</taxon>
        <taxon>Pseudomonadati</taxon>
        <taxon>Pseudomonadota</taxon>
        <taxon>Alphaproteobacteria</taxon>
        <taxon>Hyphomicrobiales</taxon>
        <taxon>Rhizobiaceae</taxon>
        <taxon>Ciceribacter</taxon>
    </lineage>
</organism>
<reference evidence="7" key="1">
    <citation type="journal article" date="2019" name="Int. J. Syst. Evol. Microbiol.">
        <title>The Global Catalogue of Microorganisms (GCM) 10K type strain sequencing project: providing services to taxonomists for standard genome sequencing and annotation.</title>
        <authorList>
            <consortium name="The Broad Institute Genomics Platform"/>
            <consortium name="The Broad Institute Genome Sequencing Center for Infectious Disease"/>
            <person name="Wu L."/>
            <person name="Ma J."/>
        </authorList>
    </citation>
    <scope>NUCLEOTIDE SEQUENCE [LARGE SCALE GENOMIC DNA]</scope>
    <source>
        <strain evidence="7">KCTC 52231</strain>
    </source>
</reference>
<dbReference type="PANTHER" id="PTHR34139:SF1">
    <property type="entry name" value="RNASE MJ1380-RELATED"/>
    <property type="match status" value="1"/>
</dbReference>
<dbReference type="RefSeq" id="WP_182306641.1">
    <property type="nucleotide sequence ID" value="NZ_CP059896.1"/>
</dbReference>
<dbReference type="InterPro" id="IPR008201">
    <property type="entry name" value="HepT-like"/>
</dbReference>
<gene>
    <name evidence="6" type="ORF">ACFOHV_15665</name>
</gene>
<keyword evidence="4" id="KW-0547">Nucleotide-binding</keyword>